<protein>
    <submittedName>
        <fullName evidence="3">Mce-associated membrane protein</fullName>
    </submittedName>
</protein>
<comment type="subcellular location">
    <subcellularLocation>
        <location evidence="1">Membrane</location>
    </subcellularLocation>
</comment>
<dbReference type="AlphaFoldDB" id="A0A7Z0C2K1"/>
<organism evidence="3 4">
    <name type="scientific">Nocardioides marinus</name>
    <dbReference type="NCBI Taxonomy" id="374514"/>
    <lineage>
        <taxon>Bacteria</taxon>
        <taxon>Bacillati</taxon>
        <taxon>Actinomycetota</taxon>
        <taxon>Actinomycetes</taxon>
        <taxon>Propionibacteriales</taxon>
        <taxon>Nocardioidaceae</taxon>
        <taxon>Nocardioides</taxon>
    </lineage>
</organism>
<dbReference type="GO" id="GO:0016020">
    <property type="term" value="C:membrane"/>
    <property type="evidence" value="ECO:0007669"/>
    <property type="project" value="UniProtKB-SubCell"/>
</dbReference>
<keyword evidence="4" id="KW-1185">Reference proteome</keyword>
<evidence type="ECO:0000313" key="4">
    <source>
        <dbReference type="Proteomes" id="UP000537326"/>
    </source>
</evidence>
<dbReference type="EMBL" id="JACBZI010000001">
    <property type="protein sequence ID" value="NYI10118.1"/>
    <property type="molecule type" value="Genomic_DNA"/>
</dbReference>
<comment type="caution">
    <text evidence="3">The sequence shown here is derived from an EMBL/GenBank/DDBJ whole genome shotgun (WGS) entry which is preliminary data.</text>
</comment>
<dbReference type="PANTHER" id="PTHR37042:SF4">
    <property type="entry name" value="OUTER MEMBRANE PROTEIN RV1973"/>
    <property type="match status" value="1"/>
</dbReference>
<evidence type="ECO:0000256" key="1">
    <source>
        <dbReference type="ARBA" id="ARBA00004370"/>
    </source>
</evidence>
<gene>
    <name evidence="3" type="ORF">BKA05_001633</name>
</gene>
<dbReference type="SUPFAM" id="SSF54427">
    <property type="entry name" value="NTF2-like"/>
    <property type="match status" value="1"/>
</dbReference>
<dbReference type="PANTHER" id="PTHR37042">
    <property type="entry name" value="OUTER MEMBRANE PROTEIN RV1973"/>
    <property type="match status" value="1"/>
</dbReference>
<proteinExistence type="predicted"/>
<keyword evidence="2" id="KW-0472">Membrane</keyword>
<sequence length="168" mass="17628">MIAGPRLVTGLVVLALVLAGAAVLLGVAVWQAQGDEADDADMAGRYGAILAAATAETEAFVNIRYDRAEESIEAVAQGATGDFAEQYDQSTEGVLTVLEENRSVMEGEVVWIGVVDADADSATVLAATTGTVANAQTDDEPVARAFRLRLELVLVDGRWLTSDLQFVA</sequence>
<dbReference type="InterPro" id="IPR032710">
    <property type="entry name" value="NTF2-like_dom_sf"/>
</dbReference>
<accession>A0A7Z0C2K1</accession>
<evidence type="ECO:0000313" key="3">
    <source>
        <dbReference type="EMBL" id="NYI10118.1"/>
    </source>
</evidence>
<dbReference type="RefSeq" id="WP_179531005.1">
    <property type="nucleotide sequence ID" value="NZ_BAAAPP010000004.1"/>
</dbReference>
<evidence type="ECO:0000256" key="2">
    <source>
        <dbReference type="ARBA" id="ARBA00023136"/>
    </source>
</evidence>
<reference evidence="3 4" key="1">
    <citation type="submission" date="2020-07" db="EMBL/GenBank/DDBJ databases">
        <title>Sequencing the genomes of 1000 actinobacteria strains.</title>
        <authorList>
            <person name="Klenk H.-P."/>
        </authorList>
    </citation>
    <scope>NUCLEOTIDE SEQUENCE [LARGE SCALE GENOMIC DNA]</scope>
    <source>
        <strain evidence="3 4">DSM 18248</strain>
    </source>
</reference>
<dbReference type="Proteomes" id="UP000537326">
    <property type="component" value="Unassembled WGS sequence"/>
</dbReference>
<name>A0A7Z0C2K1_9ACTN</name>